<protein>
    <submittedName>
        <fullName evidence="1">Uncharacterized protein</fullName>
    </submittedName>
</protein>
<evidence type="ECO:0000313" key="2">
    <source>
        <dbReference type="Proteomes" id="UP000465112"/>
    </source>
</evidence>
<name>A0A6A5DTQ8_PERFL</name>
<evidence type="ECO:0000313" key="1">
    <source>
        <dbReference type="EMBL" id="KAF1377271.1"/>
    </source>
</evidence>
<dbReference type="AlphaFoldDB" id="A0A6A5DTQ8"/>
<keyword evidence="2" id="KW-1185">Reference proteome</keyword>
<dbReference type="Proteomes" id="UP000465112">
    <property type="component" value="Chromosome 17"/>
</dbReference>
<comment type="caution">
    <text evidence="1">The sequence shown here is derived from an EMBL/GenBank/DDBJ whole genome shotgun (WGS) entry which is preliminary data.</text>
</comment>
<organism evidence="1 2">
    <name type="scientific">Perca fluviatilis</name>
    <name type="common">European perch</name>
    <dbReference type="NCBI Taxonomy" id="8168"/>
    <lineage>
        <taxon>Eukaryota</taxon>
        <taxon>Metazoa</taxon>
        <taxon>Chordata</taxon>
        <taxon>Craniata</taxon>
        <taxon>Vertebrata</taxon>
        <taxon>Euteleostomi</taxon>
        <taxon>Actinopterygii</taxon>
        <taxon>Neopterygii</taxon>
        <taxon>Teleostei</taxon>
        <taxon>Neoteleostei</taxon>
        <taxon>Acanthomorphata</taxon>
        <taxon>Eupercaria</taxon>
        <taxon>Perciformes</taxon>
        <taxon>Percoidei</taxon>
        <taxon>Percidae</taxon>
        <taxon>Percinae</taxon>
        <taxon>Perca</taxon>
    </lineage>
</organism>
<dbReference type="EMBL" id="VHII01000017">
    <property type="protein sequence ID" value="KAF1377271.1"/>
    <property type="molecule type" value="Genomic_DNA"/>
</dbReference>
<gene>
    <name evidence="1" type="ORF">PFLUV_G00198960</name>
</gene>
<accession>A0A6A5DTQ8</accession>
<reference evidence="1 2" key="1">
    <citation type="submission" date="2019-06" db="EMBL/GenBank/DDBJ databases">
        <title>A chromosome-scale genome assembly of the European perch, Perca fluviatilis.</title>
        <authorList>
            <person name="Roques C."/>
            <person name="Zahm M."/>
            <person name="Cabau C."/>
            <person name="Klopp C."/>
            <person name="Bouchez O."/>
            <person name="Donnadieu C."/>
            <person name="Kuhl H."/>
            <person name="Gislard M."/>
            <person name="Guendouz S."/>
            <person name="Journot L."/>
            <person name="Haffray P."/>
            <person name="Bestin A."/>
            <person name="Morvezen R."/>
            <person name="Feron R."/>
            <person name="Wen M."/>
            <person name="Jouanno E."/>
            <person name="Herpin A."/>
            <person name="Schartl M."/>
            <person name="Postlethwait J."/>
            <person name="Schaerlinger B."/>
            <person name="Chardard D."/>
            <person name="Lecocq T."/>
            <person name="Poncet C."/>
            <person name="Jaffrelo L."/>
            <person name="Lampietro C."/>
            <person name="Guiguen Y."/>
        </authorList>
    </citation>
    <scope>NUCLEOTIDE SEQUENCE [LARGE SCALE GENOMIC DNA]</scope>
    <source>
        <tissue evidence="1">Blood</tissue>
    </source>
</reference>
<proteinExistence type="predicted"/>
<sequence length="81" mass="9310">MFRFYSYNPKYEIRSIHLFWEFRVWLDGGENASPLLRKGFQRLGALPAVILPCRHPPPPPPQSGFEDVAKSEVDHLCSPQA</sequence>